<dbReference type="InterPro" id="IPR018763">
    <property type="entry name" value="DUF2334"/>
</dbReference>
<dbReference type="CDD" id="cd11374">
    <property type="entry name" value="CE4_u10"/>
    <property type="match status" value="1"/>
</dbReference>
<comment type="caution">
    <text evidence="1">The sequence shown here is derived from an EMBL/GenBank/DDBJ whole genome shotgun (WGS) entry which is preliminary data.</text>
</comment>
<dbReference type="SUPFAM" id="SSF88713">
    <property type="entry name" value="Glycoside hydrolase/deacetylase"/>
    <property type="match status" value="1"/>
</dbReference>
<organism evidence="1 2">
    <name type="scientific">Saccharospirillum salsuginis</name>
    <dbReference type="NCBI Taxonomy" id="418750"/>
    <lineage>
        <taxon>Bacteria</taxon>
        <taxon>Pseudomonadati</taxon>
        <taxon>Pseudomonadota</taxon>
        <taxon>Gammaproteobacteria</taxon>
        <taxon>Oceanospirillales</taxon>
        <taxon>Saccharospirillaceae</taxon>
        <taxon>Saccharospirillum</taxon>
    </lineage>
</organism>
<evidence type="ECO:0000313" key="2">
    <source>
        <dbReference type="Proteomes" id="UP000626148"/>
    </source>
</evidence>
<gene>
    <name evidence="1" type="ORF">GCM10007392_00420</name>
</gene>
<dbReference type="Proteomes" id="UP000626148">
    <property type="component" value="Unassembled WGS sequence"/>
</dbReference>
<dbReference type="InterPro" id="IPR011330">
    <property type="entry name" value="Glyco_hydro/deAcase_b/a-brl"/>
</dbReference>
<reference evidence="1" key="2">
    <citation type="submission" date="2020-09" db="EMBL/GenBank/DDBJ databases">
        <authorList>
            <person name="Sun Q."/>
            <person name="Kim S."/>
        </authorList>
    </citation>
    <scope>NUCLEOTIDE SEQUENCE</scope>
    <source>
        <strain evidence="1">KCTC 22169</strain>
    </source>
</reference>
<evidence type="ECO:0008006" key="3">
    <source>
        <dbReference type="Google" id="ProtNLM"/>
    </source>
</evidence>
<dbReference type="RefSeq" id="WP_189606481.1">
    <property type="nucleotide sequence ID" value="NZ_BMXR01000001.1"/>
</dbReference>
<keyword evidence="2" id="KW-1185">Reference proteome</keyword>
<sequence length="247" mass="28837">MSLLPAIISLHDVMPHTLDETEELLADWLTDIPPERVTLLVVPGLNWQPAQLDRLREWERQGYELAGHGWIHHVRRVKTLYHCLHSILISRRAAEHLSLSENELVTLLNDNYHWFQHHDFKTPELYVPPAWAMGQLDTAALQRLPFRYYESTPGLLDSQQNRFRRLPLAGFEADRRWRGPCLRTWNGINRVVAAPQRPIRLSIHPFDHRYHLAHSLRRWLSRVQPIDYRSLFDSAAPASRPGNATAL</sequence>
<dbReference type="GO" id="GO:0005975">
    <property type="term" value="P:carbohydrate metabolic process"/>
    <property type="evidence" value="ECO:0007669"/>
    <property type="project" value="InterPro"/>
</dbReference>
<name>A0A918N565_9GAMM</name>
<dbReference type="Gene3D" id="3.20.20.370">
    <property type="entry name" value="Glycoside hydrolase/deacetylase"/>
    <property type="match status" value="1"/>
</dbReference>
<protein>
    <recommendedName>
        <fullName evidence="3">DUF2334 domain-containing protein</fullName>
    </recommendedName>
</protein>
<accession>A0A918N565</accession>
<reference evidence="1" key="1">
    <citation type="journal article" date="2014" name="Int. J. Syst. Evol. Microbiol.">
        <title>Complete genome sequence of Corynebacterium casei LMG S-19264T (=DSM 44701T), isolated from a smear-ripened cheese.</title>
        <authorList>
            <consortium name="US DOE Joint Genome Institute (JGI-PGF)"/>
            <person name="Walter F."/>
            <person name="Albersmeier A."/>
            <person name="Kalinowski J."/>
            <person name="Ruckert C."/>
        </authorList>
    </citation>
    <scope>NUCLEOTIDE SEQUENCE</scope>
    <source>
        <strain evidence="1">KCTC 22169</strain>
    </source>
</reference>
<dbReference type="Pfam" id="PF10096">
    <property type="entry name" value="DUF2334"/>
    <property type="match status" value="1"/>
</dbReference>
<evidence type="ECO:0000313" key="1">
    <source>
        <dbReference type="EMBL" id="GGX38211.1"/>
    </source>
</evidence>
<dbReference type="AlphaFoldDB" id="A0A918N565"/>
<dbReference type="EMBL" id="BMXR01000001">
    <property type="protein sequence ID" value="GGX38211.1"/>
    <property type="molecule type" value="Genomic_DNA"/>
</dbReference>
<proteinExistence type="predicted"/>